<dbReference type="AlphaFoldDB" id="A0A3S3RZE4"/>
<dbReference type="InterPro" id="IPR035952">
    <property type="entry name" value="Rhomboid-like_sf"/>
</dbReference>
<dbReference type="SUPFAM" id="SSF144091">
    <property type="entry name" value="Rhomboid-like"/>
    <property type="match status" value="1"/>
</dbReference>
<comment type="subcellular location">
    <subcellularLocation>
        <location evidence="1">Membrane</location>
        <topology evidence="1">Multi-pass membrane protein</topology>
    </subcellularLocation>
</comment>
<dbReference type="PANTHER" id="PTHR43731">
    <property type="entry name" value="RHOMBOID PROTEASE"/>
    <property type="match status" value="1"/>
</dbReference>
<dbReference type="Pfam" id="PF01694">
    <property type="entry name" value="Rhomboid"/>
    <property type="match status" value="1"/>
</dbReference>
<evidence type="ECO:0000256" key="2">
    <source>
        <dbReference type="ARBA" id="ARBA00022692"/>
    </source>
</evidence>
<organism evidence="7 8">
    <name type="scientific">Methanosuratincola subterraneus</name>
    <dbReference type="NCBI Taxonomy" id="2593994"/>
    <lineage>
        <taxon>Archaea</taxon>
        <taxon>Thermoproteota</taxon>
        <taxon>Methanosuratincolia</taxon>
        <taxon>Candidatus Methanomethylicales</taxon>
        <taxon>Candidatus Methanomethylicaceae</taxon>
        <taxon>Candidatus Methanosuratincola (ex Vanwonterghem et al. 2016)</taxon>
    </lineage>
</organism>
<dbReference type="InterPro" id="IPR022764">
    <property type="entry name" value="Peptidase_S54_rhomboid_dom"/>
</dbReference>
<feature type="transmembrane region" description="Helical" evidence="5">
    <location>
        <begin position="53"/>
        <end position="78"/>
    </location>
</feature>
<evidence type="ECO:0000259" key="6">
    <source>
        <dbReference type="Pfam" id="PF01694"/>
    </source>
</evidence>
<gene>
    <name evidence="7" type="ORF">Metus_0963</name>
</gene>
<reference evidence="7 8" key="1">
    <citation type="submission" date="2018-12" db="EMBL/GenBank/DDBJ databases">
        <title>The complete genome of the methanogenic archaea of the candidate phylum Verstraetearchaeota, obtained from the metagenome of underground thermal water.</title>
        <authorList>
            <person name="Kadnikov V.V."/>
            <person name="Mardanov A.V."/>
            <person name="Beletsky A.V."/>
            <person name="Karnachuk O.V."/>
            <person name="Ravin N.V."/>
        </authorList>
    </citation>
    <scope>NUCLEOTIDE SEQUENCE [LARGE SCALE GENOMIC DNA]</scope>
    <source>
        <strain evidence="7">Ch88</strain>
    </source>
</reference>
<feature type="transmembrane region" description="Helical" evidence="5">
    <location>
        <begin position="12"/>
        <end position="33"/>
    </location>
</feature>
<name>A0A3S3RZE4_METS7</name>
<dbReference type="GO" id="GO:0006508">
    <property type="term" value="P:proteolysis"/>
    <property type="evidence" value="ECO:0007669"/>
    <property type="project" value="UniProtKB-KW"/>
</dbReference>
<dbReference type="GO" id="GO:0004252">
    <property type="term" value="F:serine-type endopeptidase activity"/>
    <property type="evidence" value="ECO:0007669"/>
    <property type="project" value="InterPro"/>
</dbReference>
<feature type="transmembrane region" description="Helical" evidence="5">
    <location>
        <begin position="114"/>
        <end position="133"/>
    </location>
</feature>
<keyword evidence="7" id="KW-0378">Hydrolase</keyword>
<dbReference type="Proteomes" id="UP000288215">
    <property type="component" value="Unassembled WGS sequence"/>
</dbReference>
<evidence type="ECO:0000313" key="8">
    <source>
        <dbReference type="Proteomes" id="UP000288215"/>
    </source>
</evidence>
<evidence type="ECO:0000256" key="1">
    <source>
        <dbReference type="ARBA" id="ARBA00004141"/>
    </source>
</evidence>
<protein>
    <submittedName>
        <fullName evidence="7">Rhomboid family serine protease</fullName>
    </submittedName>
</protein>
<sequence length="204" mass="22393">MFPIKDVVERRTFPYITLLLVGANAIAFAFSLLDFEGAIYSYGFIPARPSVLTAFTCMFLHAGVDHLFGNMWFLLTFGDNVEDRFGHVKFLFFYLATGFVATYVNYLVDPSSTIPTVGASGAISGVMGAYVVLFPRAKVHTLLGFYITTLPAFAMLGFWFILQLFFGTSSLFGGDGSGIAYWAHIGGFVAGTIVALAYRIFNRS</sequence>
<feature type="transmembrane region" description="Helical" evidence="5">
    <location>
        <begin position="90"/>
        <end position="108"/>
    </location>
</feature>
<evidence type="ECO:0000256" key="4">
    <source>
        <dbReference type="ARBA" id="ARBA00023136"/>
    </source>
</evidence>
<accession>A0A3S3RZE4</accession>
<feature type="transmembrane region" description="Helical" evidence="5">
    <location>
        <begin position="179"/>
        <end position="201"/>
    </location>
</feature>
<comment type="caution">
    <text evidence="7">The sequence shown here is derived from an EMBL/GenBank/DDBJ whole genome shotgun (WGS) entry which is preliminary data.</text>
</comment>
<keyword evidence="4 5" id="KW-0472">Membrane</keyword>
<dbReference type="Gene3D" id="1.20.1540.10">
    <property type="entry name" value="Rhomboid-like"/>
    <property type="match status" value="1"/>
</dbReference>
<keyword evidence="7" id="KW-0645">Protease</keyword>
<dbReference type="GO" id="GO:0016020">
    <property type="term" value="C:membrane"/>
    <property type="evidence" value="ECO:0007669"/>
    <property type="project" value="UniProtKB-SubCell"/>
</dbReference>
<dbReference type="EMBL" id="RXGA01000003">
    <property type="protein sequence ID" value="RWX72989.1"/>
    <property type="molecule type" value="Genomic_DNA"/>
</dbReference>
<feature type="transmembrane region" description="Helical" evidence="5">
    <location>
        <begin position="145"/>
        <end position="167"/>
    </location>
</feature>
<evidence type="ECO:0000256" key="3">
    <source>
        <dbReference type="ARBA" id="ARBA00022989"/>
    </source>
</evidence>
<keyword evidence="3 5" id="KW-1133">Transmembrane helix</keyword>
<feature type="domain" description="Peptidase S54 rhomboid" evidence="6">
    <location>
        <begin position="51"/>
        <end position="197"/>
    </location>
</feature>
<evidence type="ECO:0000256" key="5">
    <source>
        <dbReference type="SAM" id="Phobius"/>
    </source>
</evidence>
<proteinExistence type="predicted"/>
<dbReference type="PANTHER" id="PTHR43731:SF26">
    <property type="entry name" value="RHOMBOID-LIKE PROTEIN 10, CHLOROPLASTIC"/>
    <property type="match status" value="1"/>
</dbReference>
<dbReference type="InterPro" id="IPR050925">
    <property type="entry name" value="Rhomboid_protease_S54"/>
</dbReference>
<evidence type="ECO:0000313" key="7">
    <source>
        <dbReference type="EMBL" id="RWX72989.1"/>
    </source>
</evidence>
<keyword evidence="2 5" id="KW-0812">Transmembrane</keyword>